<dbReference type="GO" id="GO:0005576">
    <property type="term" value="C:extracellular region"/>
    <property type="evidence" value="ECO:0007669"/>
    <property type="project" value="InterPro"/>
</dbReference>
<protein>
    <recommendedName>
        <fullName evidence="9">Xylan alpha-1,2-glucuronidase</fullName>
        <ecNumber evidence="9">3.2.1.131</ecNumber>
    </recommendedName>
</protein>
<dbReference type="SUPFAM" id="SSF55545">
    <property type="entry name" value="beta-N-acetylhexosaminidase-like domain"/>
    <property type="match status" value="1"/>
</dbReference>
<proteinExistence type="inferred from homology"/>
<comment type="similarity">
    <text evidence="1 7 9">Belongs to the glycosyl hydrolase 67 family.</text>
</comment>
<dbReference type="Gene3D" id="3.30.379.10">
    <property type="entry name" value="Chitobiase/beta-hexosaminidase domain 2-like"/>
    <property type="match status" value="1"/>
</dbReference>
<evidence type="ECO:0000256" key="6">
    <source>
        <dbReference type="ARBA" id="ARBA00023326"/>
    </source>
</evidence>
<dbReference type="RefSeq" id="WP_176010929.1">
    <property type="nucleotide sequence ID" value="NZ_CP041372.2"/>
</dbReference>
<dbReference type="AlphaFoldDB" id="A0A859FJI1"/>
<feature type="domain" description="Glycosyl hydrolase family 67 catalytic" evidence="12">
    <location>
        <begin position="129"/>
        <end position="456"/>
    </location>
</feature>
<evidence type="ECO:0000313" key="13">
    <source>
        <dbReference type="EMBL" id="QKS72962.1"/>
    </source>
</evidence>
<dbReference type="InterPro" id="IPR029018">
    <property type="entry name" value="Hex-like_dom2"/>
</dbReference>
<evidence type="ECO:0000256" key="1">
    <source>
        <dbReference type="ARBA" id="ARBA00008833"/>
    </source>
</evidence>
<sequence length="683" mass="78074">MTVSFYPDIKTVSGVNNSHATSYRAWLQYTFITSTTYREQVMSLLKEMECLNGSDISESIEQEWTFAIRKMIGFQPAVVPEVKGNGLRIVYVDSMEKEAFHIKNEDGIQILAGGEAGALYAVFTLLRHIQRQGDLHSLNMKEKPANPLRIINHWDNMDGSVERGYAGESMFYRDDSFRENIVRWKDYARLLASVGINAVSINNVNVHKVESYLITERYLKDVARVADIFRAYGIRLLLSINYASPMEVGGLTHADPLEEDVAAFWKQAFDDVYQAIPDFLGVVVKADSENRPGPFTYGRTHAEGANMLADAIAPHNGIVIWRCFVYDCHQDWRDRTTDRARAAYDHFMPLDGAFKDNVILQIKNGPMDFQVREPVSPLIGALKQTNVIVEFQLAQEYLGQQRHAVYLLPQWKEILNFDTGHEGEGTFVKDIASGKTYNPTHSGIAAVGNLGDDYNWTGHTLAQVNLYGYGRLTWDPTLNEDDILSEWSDLTFGQEEHIQQLLEAILLPSWLTYERYTSPLGIGWMINPGHHYGPNIDGYEYDAWGTYHFADRNGLGVDRTVETGTGYTSQYAEQNAKIYNDPNTCPEELLLFFHHMPYNYELTSGKTIIQHIYDTHFEGVKGVESMVANWEALEGKIDDKRFSDVLERLKHQLSHAIEWRDIINTYFYRKSGIKDIHQRKIYE</sequence>
<feature type="active site" description="Proton donor" evidence="8">
    <location>
        <position position="289"/>
    </location>
</feature>
<keyword evidence="3 7" id="KW-0378">Hydrolase</keyword>
<dbReference type="Pfam" id="PF03648">
    <property type="entry name" value="Glyco_hydro_67N"/>
    <property type="match status" value="1"/>
</dbReference>
<name>A0A859FJI1_9BACI</name>
<dbReference type="GO" id="GO:0046559">
    <property type="term" value="F:alpha-glucuronidase activity"/>
    <property type="evidence" value="ECO:0007669"/>
    <property type="project" value="InterPro"/>
</dbReference>
<feature type="domain" description="Glycosyl hydrolase family 67 C-terminal" evidence="11">
    <location>
        <begin position="457"/>
        <end position="679"/>
    </location>
</feature>
<dbReference type="PANTHER" id="PTHR39207:SF1">
    <property type="entry name" value="ALPHA-GLUCURONIDASE A"/>
    <property type="match status" value="1"/>
</dbReference>
<evidence type="ECO:0000259" key="10">
    <source>
        <dbReference type="Pfam" id="PF03648"/>
    </source>
</evidence>
<dbReference type="InterPro" id="IPR011099">
    <property type="entry name" value="Glyco_hydro_67_C"/>
</dbReference>
<evidence type="ECO:0000256" key="7">
    <source>
        <dbReference type="PIRNR" id="PIRNR029900"/>
    </source>
</evidence>
<evidence type="ECO:0000259" key="12">
    <source>
        <dbReference type="Pfam" id="PF07488"/>
    </source>
</evidence>
<dbReference type="Gene3D" id="3.90.1330.10">
    <property type="entry name" value="Alpha-glucuronidase, C-terminal domain"/>
    <property type="match status" value="1"/>
</dbReference>
<keyword evidence="4 9" id="KW-0119">Carbohydrate metabolism</keyword>
<dbReference type="InterPro" id="IPR037054">
    <property type="entry name" value="A-glucoronidase_C_sf"/>
</dbReference>
<evidence type="ECO:0000256" key="5">
    <source>
        <dbReference type="ARBA" id="ARBA00023295"/>
    </source>
</evidence>
<keyword evidence="6 9" id="KW-0624">Polysaccharide degradation</keyword>
<evidence type="ECO:0000256" key="3">
    <source>
        <dbReference type="ARBA" id="ARBA00022801"/>
    </source>
</evidence>
<evidence type="ECO:0000256" key="4">
    <source>
        <dbReference type="ARBA" id="ARBA00023277"/>
    </source>
</evidence>
<keyword evidence="14" id="KW-1185">Reference proteome</keyword>
<dbReference type="Proteomes" id="UP000318138">
    <property type="component" value="Chromosome"/>
</dbReference>
<accession>A0A859FJI1</accession>
<feature type="domain" description="Alpha glucuronidase N-terminal" evidence="10">
    <location>
        <begin position="25"/>
        <end position="124"/>
    </location>
</feature>
<dbReference type="Pfam" id="PF07477">
    <property type="entry name" value="Glyco_hydro_67C"/>
    <property type="match status" value="1"/>
</dbReference>
<dbReference type="PANTHER" id="PTHR39207">
    <property type="entry name" value="ALPHA-GLUCURONIDASE A"/>
    <property type="match status" value="1"/>
</dbReference>
<dbReference type="PIRSF" id="PIRSF029900">
    <property type="entry name" value="Alpha-glucuronds"/>
    <property type="match status" value="1"/>
</dbReference>
<dbReference type="InterPro" id="IPR011395">
    <property type="entry name" value="Glyco_hydro_67_aGlcAse"/>
</dbReference>
<dbReference type="EC" id="3.2.1.131" evidence="9"/>
<dbReference type="InterPro" id="IPR005154">
    <property type="entry name" value="Glyco_hydro_67_aGlcAse_N"/>
</dbReference>
<feature type="active site" description="Proton acceptor" evidence="8">
    <location>
        <position position="396"/>
    </location>
</feature>
<dbReference type="GO" id="GO:0045493">
    <property type="term" value="P:xylan catabolic process"/>
    <property type="evidence" value="ECO:0007669"/>
    <property type="project" value="UniProtKB-KW"/>
</dbReference>
<dbReference type="SUPFAM" id="SSF51445">
    <property type="entry name" value="(Trans)glycosidases"/>
    <property type="match status" value="1"/>
</dbReference>
<comment type="catalytic activity">
    <reaction evidence="9">
        <text>Hydrolysis of (1-&gt;2)-alpha-D-(4-O-methyl)glucuronosyl links in the main chain of hardwood xylans.</text>
        <dbReference type="EC" id="3.2.1.131"/>
    </reaction>
</comment>
<comment type="subunit">
    <text evidence="9">Homodimer.</text>
</comment>
<keyword evidence="2 7" id="KW-0858">Xylan degradation</keyword>
<reference evidence="14" key="1">
    <citation type="submission" date="2019-07" db="EMBL/GenBank/DDBJ databases">
        <title>Bacillus alkalisoli sp. nov. isolated from saline soil.</title>
        <authorList>
            <person name="Sun J.-Q."/>
            <person name="Xu L."/>
        </authorList>
    </citation>
    <scope>NUCLEOTIDE SEQUENCE [LARGE SCALE GENOMIC DNA]</scope>
    <source>
        <strain evidence="14">M4U3P1</strain>
    </source>
</reference>
<organism evidence="13 14">
    <name type="scientific">Paenalkalicoccus suaedae</name>
    <dbReference type="NCBI Taxonomy" id="2592382"/>
    <lineage>
        <taxon>Bacteria</taxon>
        <taxon>Bacillati</taxon>
        <taxon>Bacillota</taxon>
        <taxon>Bacilli</taxon>
        <taxon>Bacillales</taxon>
        <taxon>Bacillaceae</taxon>
        <taxon>Paenalkalicoccus</taxon>
    </lineage>
</organism>
<evidence type="ECO:0000259" key="11">
    <source>
        <dbReference type="Pfam" id="PF07477"/>
    </source>
</evidence>
<dbReference type="GO" id="GO:0033939">
    <property type="term" value="F:xylan alpha-1,2-glucuronosidase activity"/>
    <property type="evidence" value="ECO:0007669"/>
    <property type="project" value="UniProtKB-EC"/>
</dbReference>
<dbReference type="EMBL" id="CP041372">
    <property type="protein sequence ID" value="QKS72962.1"/>
    <property type="molecule type" value="Genomic_DNA"/>
</dbReference>
<dbReference type="Gene3D" id="3.20.20.80">
    <property type="entry name" value="Glycosidases"/>
    <property type="match status" value="1"/>
</dbReference>
<feature type="active site" description="Proton acceptor" evidence="8">
    <location>
        <position position="368"/>
    </location>
</feature>
<dbReference type="InterPro" id="IPR011100">
    <property type="entry name" value="Glyco_hydro_67_cat"/>
</dbReference>
<dbReference type="Pfam" id="PF07488">
    <property type="entry name" value="Glyco_hydro_67M"/>
    <property type="match status" value="1"/>
</dbReference>
<dbReference type="KEGG" id="psua:FLK61_40910"/>
<dbReference type="InterPro" id="IPR017853">
    <property type="entry name" value="GH"/>
</dbReference>
<evidence type="ECO:0000256" key="9">
    <source>
        <dbReference type="RuleBase" id="RU361198"/>
    </source>
</evidence>
<evidence type="ECO:0000313" key="14">
    <source>
        <dbReference type="Proteomes" id="UP000318138"/>
    </source>
</evidence>
<evidence type="ECO:0000256" key="8">
    <source>
        <dbReference type="PIRSR" id="PIRSR029900-1"/>
    </source>
</evidence>
<evidence type="ECO:0000256" key="2">
    <source>
        <dbReference type="ARBA" id="ARBA00022651"/>
    </source>
</evidence>
<keyword evidence="5 7" id="KW-0326">Glycosidase</keyword>
<gene>
    <name evidence="13" type="ORF">FLK61_40910</name>
</gene>